<feature type="compositionally biased region" description="Pro residues" evidence="1">
    <location>
        <begin position="74"/>
        <end position="93"/>
    </location>
</feature>
<name>A0A2D4IN10_MICLE</name>
<proteinExistence type="predicted"/>
<evidence type="ECO:0000313" key="3">
    <source>
        <dbReference type="EMBL" id="LAA85641.1"/>
    </source>
</evidence>
<dbReference type="EMBL" id="IACK01116840">
    <property type="protein sequence ID" value="LAA85641.1"/>
    <property type="molecule type" value="Transcribed_RNA"/>
</dbReference>
<keyword evidence="2" id="KW-0732">Signal</keyword>
<sequence>MTLKVYLAGLLHVPEAAALPCPPGVWIAFGSVTEDLRATGHQVGVSRRSGQDRSARPSLGEGNGNRFANCPALFPGPKPRGSPQPLRKGPPLPAGSKPHFSGLPGVAGALPHSLQAEGLGAAVPCPSRLPSPG</sequence>
<feature type="chain" id="PRO_5013777049" evidence="2">
    <location>
        <begin position="19"/>
        <end position="133"/>
    </location>
</feature>
<evidence type="ECO:0000256" key="2">
    <source>
        <dbReference type="SAM" id="SignalP"/>
    </source>
</evidence>
<feature type="signal peptide" evidence="2">
    <location>
        <begin position="1"/>
        <end position="18"/>
    </location>
</feature>
<accession>A0A2D4IN10</accession>
<evidence type="ECO:0000256" key="1">
    <source>
        <dbReference type="SAM" id="MobiDB-lite"/>
    </source>
</evidence>
<organism evidence="3">
    <name type="scientific">Micrurus lemniscatus lemniscatus</name>
    <dbReference type="NCBI Taxonomy" id="129467"/>
    <lineage>
        <taxon>Eukaryota</taxon>
        <taxon>Metazoa</taxon>
        <taxon>Chordata</taxon>
        <taxon>Craniata</taxon>
        <taxon>Vertebrata</taxon>
        <taxon>Euteleostomi</taxon>
        <taxon>Lepidosauria</taxon>
        <taxon>Squamata</taxon>
        <taxon>Bifurcata</taxon>
        <taxon>Unidentata</taxon>
        <taxon>Episquamata</taxon>
        <taxon>Toxicofera</taxon>
        <taxon>Serpentes</taxon>
        <taxon>Colubroidea</taxon>
        <taxon>Elapidae</taxon>
        <taxon>Elapinae</taxon>
        <taxon>Micrurus</taxon>
    </lineage>
</organism>
<reference evidence="3" key="1">
    <citation type="submission" date="2017-07" db="EMBL/GenBank/DDBJ databases">
        <authorList>
            <person name="Mikheyev A."/>
            <person name="Grau M."/>
        </authorList>
    </citation>
    <scope>NUCLEOTIDE SEQUENCE</scope>
    <source>
        <tissue evidence="3">Venom_gland</tissue>
    </source>
</reference>
<reference evidence="3" key="2">
    <citation type="submission" date="2017-11" db="EMBL/GenBank/DDBJ databases">
        <title>Coralsnake Venomics: Analyses of Venom Gland Transcriptomes and Proteomes of Six Brazilian Taxa.</title>
        <authorList>
            <person name="Aird S.D."/>
            <person name="Jorge da Silva N."/>
            <person name="Qiu L."/>
            <person name="Villar-Briones A."/>
            <person name="Aparecida-Saddi V."/>
            <person name="Campos-Telles M.P."/>
            <person name="Grau M."/>
            <person name="Mikheyev A.S."/>
        </authorList>
    </citation>
    <scope>NUCLEOTIDE SEQUENCE</scope>
    <source>
        <tissue evidence="3">Venom_gland</tissue>
    </source>
</reference>
<feature type="region of interest" description="Disordered" evidence="1">
    <location>
        <begin position="40"/>
        <end position="109"/>
    </location>
</feature>
<dbReference type="AlphaFoldDB" id="A0A2D4IN10"/>
<protein>
    <submittedName>
        <fullName evidence="3">Uncharacterized protein</fullName>
    </submittedName>
</protein>